<keyword evidence="10" id="KW-1185">Reference proteome</keyword>
<sequence length="326" mass="36358">MSELIINLTERPNISKPRWDQHLFSGRLRYFFATVNPLNLLASNEELEAARKTVLDYKAGKFSPKLTVDELWRAKHLYDSSFHPDTGEKMLLIGRMSAQVPCNMAMSGGMLTFYKSASGVVFWQFVNQAFNAIVNYTNRSGSHPISDEVFIKSFCAATGGALAGALGLSHLARNLNPLAARLVPFAAVSVANMINIPMMRQQEFRTGIDVEDRDGVKLGNSKRIPYRAVTQVCISRIAIAIPPLVIPPIIMNYVESFERYKPYKKILSPPLTVAIVGLNLIFSTPIGCALFPQMAPIKVSKLEPALQEKIRKLEKPPKIVYYNRGL</sequence>
<dbReference type="GO" id="GO:0140300">
    <property type="term" value="P:serine import into mitochondrion"/>
    <property type="evidence" value="ECO:0007669"/>
    <property type="project" value="TreeGrafter"/>
</dbReference>
<dbReference type="GO" id="GO:0015075">
    <property type="term" value="F:monoatomic ion transmembrane transporter activity"/>
    <property type="evidence" value="ECO:0007669"/>
    <property type="project" value="InterPro"/>
</dbReference>
<keyword evidence="7 9" id="KW-0496">Mitochondrion</keyword>
<dbReference type="NCBIfam" id="TIGR00798">
    <property type="entry name" value="mtc"/>
    <property type="match status" value="1"/>
</dbReference>
<evidence type="ECO:0000313" key="11">
    <source>
        <dbReference type="WBParaSite" id="ALUE_0001310701-mRNA-1"/>
    </source>
</evidence>
<evidence type="ECO:0000256" key="9">
    <source>
        <dbReference type="RuleBase" id="RU362000"/>
    </source>
</evidence>
<evidence type="ECO:0000256" key="7">
    <source>
        <dbReference type="ARBA" id="ARBA00023128"/>
    </source>
</evidence>
<name>A0A0M3I7F3_ASCLU</name>
<dbReference type="Proteomes" id="UP000036681">
    <property type="component" value="Unplaced"/>
</dbReference>
<evidence type="ECO:0000256" key="5">
    <source>
        <dbReference type="ARBA" id="ARBA00022970"/>
    </source>
</evidence>
<keyword evidence="6 9" id="KW-1133">Transmembrane helix</keyword>
<comment type="caution">
    <text evidence="9">Lacks conserved residue(s) required for the propagation of feature annotation.</text>
</comment>
<keyword evidence="3" id="KW-0813">Transport</keyword>
<proteinExistence type="inferred from homology"/>
<reference evidence="11" key="1">
    <citation type="submission" date="2017-02" db="UniProtKB">
        <authorList>
            <consortium name="WormBaseParasite"/>
        </authorList>
    </citation>
    <scope>IDENTIFICATION</scope>
</reference>
<protein>
    <recommendedName>
        <fullName evidence="9">Sidoreflexin</fullName>
    </recommendedName>
</protein>
<evidence type="ECO:0000256" key="2">
    <source>
        <dbReference type="ARBA" id="ARBA00005974"/>
    </source>
</evidence>
<keyword evidence="5" id="KW-0029">Amino-acid transport</keyword>
<dbReference type="AlphaFoldDB" id="A0A0M3I7F3"/>
<dbReference type="PANTHER" id="PTHR11153:SF8">
    <property type="entry name" value="SIDEROFLEXIN-1"/>
    <property type="match status" value="1"/>
</dbReference>
<dbReference type="Pfam" id="PF03820">
    <property type="entry name" value="SFXNs"/>
    <property type="match status" value="1"/>
</dbReference>
<evidence type="ECO:0000256" key="1">
    <source>
        <dbReference type="ARBA" id="ARBA00004225"/>
    </source>
</evidence>
<dbReference type="GO" id="GO:0005743">
    <property type="term" value="C:mitochondrial inner membrane"/>
    <property type="evidence" value="ECO:0007669"/>
    <property type="project" value="TreeGrafter"/>
</dbReference>
<dbReference type="WBParaSite" id="ALUE_0001310701-mRNA-1">
    <property type="protein sequence ID" value="ALUE_0001310701-mRNA-1"/>
    <property type="gene ID" value="ALUE_0001310701"/>
</dbReference>
<comment type="similarity">
    <text evidence="2 9">Belongs to the sideroflexin family.</text>
</comment>
<evidence type="ECO:0000256" key="8">
    <source>
        <dbReference type="ARBA" id="ARBA00023136"/>
    </source>
</evidence>
<accession>A0A0M3I7F3</accession>
<comment type="subcellular location">
    <subcellularLocation>
        <location evidence="1 9">Mitochondrion membrane</location>
        <topology evidence="1 9">Multi-pass membrane protein</topology>
    </subcellularLocation>
</comment>
<keyword evidence="8 9" id="KW-0472">Membrane</keyword>
<dbReference type="PANTHER" id="PTHR11153">
    <property type="entry name" value="SIDEROFLEXIN"/>
    <property type="match status" value="1"/>
</dbReference>
<evidence type="ECO:0000256" key="6">
    <source>
        <dbReference type="ARBA" id="ARBA00022989"/>
    </source>
</evidence>
<evidence type="ECO:0000313" key="10">
    <source>
        <dbReference type="Proteomes" id="UP000036681"/>
    </source>
</evidence>
<keyword evidence="4 9" id="KW-0812">Transmembrane</keyword>
<feature type="transmembrane region" description="Helical" evidence="9">
    <location>
        <begin position="228"/>
        <end position="251"/>
    </location>
</feature>
<feature type="transmembrane region" description="Helical" evidence="9">
    <location>
        <begin position="178"/>
        <end position="196"/>
    </location>
</feature>
<organism evidence="10 11">
    <name type="scientific">Ascaris lumbricoides</name>
    <name type="common">Giant roundworm</name>
    <dbReference type="NCBI Taxonomy" id="6252"/>
    <lineage>
        <taxon>Eukaryota</taxon>
        <taxon>Metazoa</taxon>
        <taxon>Ecdysozoa</taxon>
        <taxon>Nematoda</taxon>
        <taxon>Chromadorea</taxon>
        <taxon>Rhabditida</taxon>
        <taxon>Spirurina</taxon>
        <taxon>Ascaridomorpha</taxon>
        <taxon>Ascaridoidea</taxon>
        <taxon>Ascarididae</taxon>
        <taxon>Ascaris</taxon>
    </lineage>
</organism>
<feature type="transmembrane region" description="Helical" evidence="9">
    <location>
        <begin position="271"/>
        <end position="291"/>
    </location>
</feature>
<evidence type="ECO:0000256" key="3">
    <source>
        <dbReference type="ARBA" id="ARBA00022448"/>
    </source>
</evidence>
<evidence type="ECO:0000256" key="4">
    <source>
        <dbReference type="ARBA" id="ARBA00022692"/>
    </source>
</evidence>
<dbReference type="InterPro" id="IPR004686">
    <property type="entry name" value="Mtc"/>
</dbReference>